<dbReference type="AlphaFoldDB" id="A0AAD6NJ45"/>
<reference evidence="2" key="1">
    <citation type="submission" date="2023-01" db="EMBL/GenBank/DDBJ databases">
        <title>The chitinases involved in constricting ring structure development in the nematode-trapping fungus Drechslerella dactyloides.</title>
        <authorList>
            <person name="Wang R."/>
            <person name="Zhang L."/>
            <person name="Tang P."/>
            <person name="Li S."/>
            <person name="Liang L."/>
        </authorList>
    </citation>
    <scope>NUCLEOTIDE SEQUENCE</scope>
    <source>
        <strain evidence="2">YMF1.00031</strain>
    </source>
</reference>
<comment type="caution">
    <text evidence="2">The sequence shown here is derived from an EMBL/GenBank/DDBJ whole genome shotgun (WGS) entry which is preliminary data.</text>
</comment>
<dbReference type="EMBL" id="JAQGDS010000006">
    <property type="protein sequence ID" value="KAJ6260062.1"/>
    <property type="molecule type" value="Genomic_DNA"/>
</dbReference>
<keyword evidence="3" id="KW-1185">Reference proteome</keyword>
<feature type="compositionally biased region" description="Polar residues" evidence="1">
    <location>
        <begin position="317"/>
        <end position="326"/>
    </location>
</feature>
<protein>
    <submittedName>
        <fullName evidence="2">Uncharacterized protein</fullName>
    </submittedName>
</protein>
<name>A0AAD6NJ45_DREDA</name>
<feature type="compositionally biased region" description="Low complexity" evidence="1">
    <location>
        <begin position="301"/>
        <end position="316"/>
    </location>
</feature>
<evidence type="ECO:0000313" key="2">
    <source>
        <dbReference type="EMBL" id="KAJ6260062.1"/>
    </source>
</evidence>
<feature type="region of interest" description="Disordered" evidence="1">
    <location>
        <begin position="78"/>
        <end position="111"/>
    </location>
</feature>
<proteinExistence type="predicted"/>
<gene>
    <name evidence="2" type="ORF">Dda_5708</name>
</gene>
<accession>A0AAD6NJ45</accession>
<sequence length="1015" mass="109593">MLVVEDLNNDPAATFASTGLALSPLQLCTIVITAVETSTFIPTITLQERQYCNITCLDFCTNLLATWNPFSFSSMDSPSSTNPSSSSSSGSATTAATTVASTTRSTTSSEIPTPSDLFVLVVSNTGAVDINSAGDMILRNPPTRLTPAFTLNSDGTLTSYGSSFNLFADFGDVLSVRDVNTIYGLGFCSSQTKLHKRADVSADTTLLSSRQNTGTSYGRFLLVQRMLKLSTSGSTYSFANCVANIVSIYDTQSNTIPNACARIELAASSVPTASYGQYYSLGLQHKALFTDIPTCISSPATSTGSSSTAGSTDTDSLPTTVPTETDTGAAADFTSPTDPYPVFVLSVYESGAVLLDVNGSLSLVVGNANDTFFNAFQLTPDSGMLLYGANFTIYANTSVNAINDADKRAICYGSPVVLMAADTDNVIPQGSITGPFVTDPDIGLILIGWQFVVCSTSNLLQLIYFGCPIPADCFIVNPGLFALYGLNRDQALYNGAIARQQVAPIPTTQSINTPVTLEVLETDAVEFARNLFIEGGYFDFCSSELGYYTTSTIVESETTLVTTETTESTTTVGIVNFSSTEVASVTTETTALTTTTTTLPFVSFYVVTSRVIVWRTTTSFSTTVTGTRTFTVTYYPATWITTLTTLRFLTTEPLRRRDLTPVERITQEQDLTPTALQDFDPSIIELGCSAFFSVILDNFGVSPTTFTYLTDTTTTLNGTLTLYTSITTSYASTSFNIVGTETTYIYTSTISTTDITTKVNVDYRYTSRRITTTATDNVLYRVELESEYTTTTTAGTTTSTVLEAATTVLCPPTQVSPGGLMVSGVAQPFSNFTQPSGFSQPIFLQGFAYWDQMPSNYPNSPIIANVQASRDQTVFAWLRQDFRMCPGSIYYLRVMYKFLYNKRSPQDVFDTTGDVSANGYALNGFQVLISGLLTGENDFYASAASDNGPAAKLDTSSAGASSFTTKFTARYNIHTISLAFYWRDTNAFPRFADSPYTFNRLYVYNIQVQSTPFTT</sequence>
<feature type="region of interest" description="Disordered" evidence="1">
    <location>
        <begin position="301"/>
        <end position="333"/>
    </location>
</feature>
<evidence type="ECO:0000313" key="3">
    <source>
        <dbReference type="Proteomes" id="UP001221413"/>
    </source>
</evidence>
<organism evidence="2 3">
    <name type="scientific">Drechslerella dactyloides</name>
    <name type="common">Nematode-trapping fungus</name>
    <name type="synonym">Arthrobotrys dactyloides</name>
    <dbReference type="NCBI Taxonomy" id="74499"/>
    <lineage>
        <taxon>Eukaryota</taxon>
        <taxon>Fungi</taxon>
        <taxon>Dikarya</taxon>
        <taxon>Ascomycota</taxon>
        <taxon>Pezizomycotina</taxon>
        <taxon>Orbiliomycetes</taxon>
        <taxon>Orbiliales</taxon>
        <taxon>Orbiliaceae</taxon>
        <taxon>Drechslerella</taxon>
    </lineage>
</organism>
<evidence type="ECO:0000256" key="1">
    <source>
        <dbReference type="SAM" id="MobiDB-lite"/>
    </source>
</evidence>
<dbReference type="Proteomes" id="UP001221413">
    <property type="component" value="Unassembled WGS sequence"/>
</dbReference>